<evidence type="ECO:0000313" key="2">
    <source>
        <dbReference type="Proteomes" id="UP001335729"/>
    </source>
</evidence>
<comment type="caution">
    <text evidence="1">The sequence shown here is derived from an EMBL/GenBank/DDBJ whole genome shotgun (WGS) entry which is preliminary data.</text>
</comment>
<accession>A0ABU7MWU2</accession>
<protein>
    <submittedName>
        <fullName evidence="1">Uncharacterized protein</fullName>
    </submittedName>
</protein>
<organism evidence="1 2">
    <name type="scientific">Gordonia prachuapensis</name>
    <dbReference type="NCBI Taxonomy" id="3115651"/>
    <lineage>
        <taxon>Bacteria</taxon>
        <taxon>Bacillati</taxon>
        <taxon>Actinomycetota</taxon>
        <taxon>Actinomycetes</taxon>
        <taxon>Mycobacteriales</taxon>
        <taxon>Gordoniaceae</taxon>
        <taxon>Gordonia</taxon>
    </lineage>
</organism>
<name>A0ABU7MWU2_9ACTN</name>
<keyword evidence="2" id="KW-1185">Reference proteome</keyword>
<reference evidence="1 2" key="1">
    <citation type="submission" date="2024-01" db="EMBL/GenBank/DDBJ databases">
        <title>Draft genome sequence of Gordonia sp. PKS22-38.</title>
        <authorList>
            <person name="Suphannarot A."/>
            <person name="Mingma R."/>
        </authorList>
    </citation>
    <scope>NUCLEOTIDE SEQUENCE [LARGE SCALE GENOMIC DNA]</scope>
    <source>
        <strain evidence="1 2">PKS22-38</strain>
    </source>
</reference>
<evidence type="ECO:0000313" key="1">
    <source>
        <dbReference type="EMBL" id="MEE4024436.1"/>
    </source>
</evidence>
<gene>
    <name evidence="1" type="ORF">V1Y59_15225</name>
</gene>
<dbReference type="Proteomes" id="UP001335729">
    <property type="component" value="Unassembled WGS sequence"/>
</dbReference>
<sequence length="181" mass="19673">MTDDRADGDAAFGHTITSVRPAWFLLARPTQNADDLPATIGEQDVFFDDATAMDALDLHYAWCAAQRGGYHAEAVRGAQWYLQSAMIGPQVTPGLGQVYLASSDPLGGRRAVGGGFLTEGELIHWTAFVRAATRYMPAGPTSAPFELAYLGDDGVDFGHIWFSPLQSRRVFPQRIVVDPDN</sequence>
<proteinExistence type="predicted"/>
<dbReference type="RefSeq" id="WP_330505806.1">
    <property type="nucleotide sequence ID" value="NZ_JAZDUE010000012.1"/>
</dbReference>
<dbReference type="EMBL" id="JAZDUE010000012">
    <property type="protein sequence ID" value="MEE4024436.1"/>
    <property type="molecule type" value="Genomic_DNA"/>
</dbReference>